<evidence type="ECO:0000256" key="7">
    <source>
        <dbReference type="ARBA" id="ARBA00023237"/>
    </source>
</evidence>
<keyword evidence="7 8" id="KW-0998">Cell outer membrane</keyword>
<evidence type="ECO:0000313" key="13">
    <source>
        <dbReference type="EMBL" id="TCV94976.1"/>
    </source>
</evidence>
<dbReference type="PANTHER" id="PTHR47234">
    <property type="match status" value="1"/>
</dbReference>
<keyword evidence="3 8" id="KW-1134">Transmembrane beta strand</keyword>
<name>A0A4R3YRH5_9GAMM</name>
<dbReference type="PANTHER" id="PTHR47234:SF2">
    <property type="entry name" value="TONB-DEPENDENT RECEPTOR"/>
    <property type="match status" value="1"/>
</dbReference>
<keyword evidence="5 9" id="KW-0798">TonB box</keyword>
<dbReference type="Gene3D" id="2.40.170.20">
    <property type="entry name" value="TonB-dependent receptor, beta-barrel domain"/>
    <property type="match status" value="1"/>
</dbReference>
<evidence type="ECO:0000313" key="14">
    <source>
        <dbReference type="Proteomes" id="UP000295645"/>
    </source>
</evidence>
<reference evidence="13 14" key="1">
    <citation type="submission" date="2019-03" db="EMBL/GenBank/DDBJ databases">
        <title>Above-ground endophytic microbial communities from plants in different locations in the United States.</title>
        <authorList>
            <person name="Frank C."/>
        </authorList>
    </citation>
    <scope>NUCLEOTIDE SEQUENCE [LARGE SCALE GENOMIC DNA]</scope>
    <source>
        <strain evidence="13 14">LP_13_YM</strain>
    </source>
</reference>
<evidence type="ECO:0000256" key="2">
    <source>
        <dbReference type="ARBA" id="ARBA00022448"/>
    </source>
</evidence>
<evidence type="ECO:0000256" key="10">
    <source>
        <dbReference type="SAM" id="SignalP"/>
    </source>
</evidence>
<gene>
    <name evidence="13" type="ORF">EC912_103469</name>
</gene>
<dbReference type="InterPro" id="IPR039426">
    <property type="entry name" value="TonB-dep_rcpt-like"/>
</dbReference>
<keyword evidence="6 8" id="KW-0472">Membrane</keyword>
<comment type="similarity">
    <text evidence="8 9">Belongs to the TonB-dependent receptor family.</text>
</comment>
<evidence type="ECO:0000259" key="12">
    <source>
        <dbReference type="Pfam" id="PF07715"/>
    </source>
</evidence>
<dbReference type="Pfam" id="PF00593">
    <property type="entry name" value="TonB_dep_Rec_b-barrel"/>
    <property type="match status" value="1"/>
</dbReference>
<comment type="subcellular location">
    <subcellularLocation>
        <location evidence="1 8">Cell outer membrane</location>
        <topology evidence="1 8">Multi-pass membrane protein</topology>
    </subcellularLocation>
</comment>
<dbReference type="InterPro" id="IPR036942">
    <property type="entry name" value="Beta-barrel_TonB_sf"/>
</dbReference>
<dbReference type="GO" id="GO:0009279">
    <property type="term" value="C:cell outer membrane"/>
    <property type="evidence" value="ECO:0007669"/>
    <property type="project" value="UniProtKB-SubCell"/>
</dbReference>
<evidence type="ECO:0000256" key="6">
    <source>
        <dbReference type="ARBA" id="ARBA00023136"/>
    </source>
</evidence>
<dbReference type="InterPro" id="IPR012910">
    <property type="entry name" value="Plug_dom"/>
</dbReference>
<dbReference type="RefSeq" id="WP_132143744.1">
    <property type="nucleotide sequence ID" value="NZ_SMCS01000003.1"/>
</dbReference>
<keyword evidence="13" id="KW-0675">Receptor</keyword>
<keyword evidence="4 8" id="KW-0812">Transmembrane</keyword>
<keyword evidence="14" id="KW-1185">Reference proteome</keyword>
<sequence>MQSGTSQTRHRAFRRAALAAALGTCLASAALHAQDAGSTGTSRSQTLDAITVTGSRIRGTDVETAQPVVFMDREAIRASGLTQVDDILALIPSIGTADITPQDNLTSGGDTGGRYTDLRNLGSQRTLVLVNGRRWSSSLSGLTDLSTLPVSIIERIDVLKDGASSIYGSDAIGGVVNIITRDRFEGAEANVYYGVNGKGDGAQKNGDFTWGRSTENASIILGASYQDNDPMMASKRSLTSYPNGPRHPGDGLGLGAYGGVVDPRADGTAGAGSFAPDGTWVPNNYVVNHPGGVVGNTADLVNYHPYDANSNADKYNTQRDTTFRSGSKLRNLFATGRYNVSDSVALRGMVSYSMRDSTTQVAGYPLQSASGRGDGLVIDPNNAYNPFPGYATPFFRRTVEMPRVTWSKSKLAHIDFGAEGTVGIAGRDWTWDATYNYSETKSRQVANGNIYLPNAEKALGPTTVIGGQVVCANAADRAAGCVPWNILAGPGGTPQAVWNYIGATGTTRQTSRTNDITANITGGIVDLPWLAGTNGGGTVNIAGGIEHRKETGTYRPDGNDAAGLTTNLASAPTDGSYTVNEAYLELDVPLLRDLPFAQELAVNVATRYSRYSNFGSTTNNKYSFRWKPFDDLLLRGTFAQGFRAPTINDLYAGTAESFETFLDPCDSAFGASVTNADVKARCATAGVPANYRQVDLSGKQISSNTGGQSPIPFLAGSNRNLRPETSITRTAGLVYSPSYVSGMDITLDYYKVDVANIISTVLASDILNYCYLQNDPTFCGRFTRGPDGRITALNESLANLGRLRTDGYDLGLHYRLPETSIGSFRVSSDSSYLSSYERSSGPGIASHNLVGYMDGTQGLYRVRSNLRLDWDYRQFGASWTLRYYSGLKDACYTSDVECNRPNEKNERTGGLGVSQKGSIAFNDAQLRYRARWNGNFTIGVNNIFNRKGPLYYSVTATGSGSPPYNPAFDIDRYFYVGYDQKF</sequence>
<feature type="domain" description="TonB-dependent receptor plug" evidence="12">
    <location>
        <begin position="63"/>
        <end position="175"/>
    </location>
</feature>
<keyword evidence="10" id="KW-0732">Signal</keyword>
<dbReference type="InterPro" id="IPR037066">
    <property type="entry name" value="Plug_dom_sf"/>
</dbReference>
<evidence type="ECO:0000256" key="8">
    <source>
        <dbReference type="PROSITE-ProRule" id="PRU01360"/>
    </source>
</evidence>
<proteinExistence type="inferred from homology"/>
<feature type="domain" description="TonB-dependent receptor-like beta-barrel" evidence="11">
    <location>
        <begin position="378"/>
        <end position="943"/>
    </location>
</feature>
<evidence type="ECO:0000256" key="9">
    <source>
        <dbReference type="RuleBase" id="RU003357"/>
    </source>
</evidence>
<evidence type="ECO:0000256" key="4">
    <source>
        <dbReference type="ARBA" id="ARBA00022692"/>
    </source>
</evidence>
<dbReference type="Pfam" id="PF07715">
    <property type="entry name" value="Plug"/>
    <property type="match status" value="1"/>
</dbReference>
<dbReference type="EMBL" id="SMCS01000003">
    <property type="protein sequence ID" value="TCV94976.1"/>
    <property type="molecule type" value="Genomic_DNA"/>
</dbReference>
<dbReference type="PROSITE" id="PS52016">
    <property type="entry name" value="TONB_DEPENDENT_REC_3"/>
    <property type="match status" value="1"/>
</dbReference>
<evidence type="ECO:0000256" key="5">
    <source>
        <dbReference type="ARBA" id="ARBA00023077"/>
    </source>
</evidence>
<evidence type="ECO:0000256" key="3">
    <source>
        <dbReference type="ARBA" id="ARBA00022452"/>
    </source>
</evidence>
<dbReference type="OrthoDB" id="6276154at2"/>
<comment type="caution">
    <text evidence="13">The sequence shown here is derived from an EMBL/GenBank/DDBJ whole genome shotgun (WGS) entry which is preliminary data.</text>
</comment>
<evidence type="ECO:0000259" key="11">
    <source>
        <dbReference type="Pfam" id="PF00593"/>
    </source>
</evidence>
<dbReference type="Proteomes" id="UP000295645">
    <property type="component" value="Unassembled WGS sequence"/>
</dbReference>
<feature type="signal peptide" evidence="10">
    <location>
        <begin position="1"/>
        <end position="33"/>
    </location>
</feature>
<feature type="chain" id="PRO_5021034075" evidence="10">
    <location>
        <begin position="34"/>
        <end position="982"/>
    </location>
</feature>
<keyword evidence="2 8" id="KW-0813">Transport</keyword>
<evidence type="ECO:0000256" key="1">
    <source>
        <dbReference type="ARBA" id="ARBA00004571"/>
    </source>
</evidence>
<dbReference type="Gene3D" id="2.170.130.10">
    <property type="entry name" value="TonB-dependent receptor, plug domain"/>
    <property type="match status" value="1"/>
</dbReference>
<organism evidence="13 14">
    <name type="scientific">Luteibacter rhizovicinus</name>
    <dbReference type="NCBI Taxonomy" id="242606"/>
    <lineage>
        <taxon>Bacteria</taxon>
        <taxon>Pseudomonadati</taxon>
        <taxon>Pseudomonadota</taxon>
        <taxon>Gammaproteobacteria</taxon>
        <taxon>Lysobacterales</taxon>
        <taxon>Rhodanobacteraceae</taxon>
        <taxon>Luteibacter</taxon>
    </lineage>
</organism>
<protein>
    <submittedName>
        <fullName evidence="13">Iron complex outermembrane receptor protein</fullName>
    </submittedName>
</protein>
<dbReference type="InterPro" id="IPR000531">
    <property type="entry name" value="Beta-barrel_TonB"/>
</dbReference>
<dbReference type="SUPFAM" id="SSF56935">
    <property type="entry name" value="Porins"/>
    <property type="match status" value="1"/>
</dbReference>
<dbReference type="AlphaFoldDB" id="A0A4R3YRH5"/>
<accession>A0A4R3YRH5</accession>